<dbReference type="EMBL" id="JYON01000001">
    <property type="protein sequence ID" value="KJH73521.1"/>
    <property type="molecule type" value="Genomic_DNA"/>
</dbReference>
<name>A0A0D9A220_9CYAN</name>
<dbReference type="STRING" id="1618023.UH38_01785"/>
<dbReference type="RefSeq" id="WP_045052870.1">
    <property type="nucleotide sequence ID" value="NZ_CAWMDP010000017.1"/>
</dbReference>
<evidence type="ECO:0000256" key="1">
    <source>
        <dbReference type="SAM" id="Phobius"/>
    </source>
</evidence>
<sequence length="189" mass="21465">MCRDKGAGGIEFYILAFWLGIFAHFSVNAQQKPVSSCQQQDVETLTNRLIKDLPSYTNRVTQRSRRLKRVVDIYSYVLLAGRPEFAPLSLGPGVYAPTEPTSSQEPQQVFITTLERQYTAGKLVQLQQYHWLFFTRTDSGWRLAFMFSRTGNYPNNRPPTPPRESSNGAVAQAVRIWLRDCQAGTLRSG</sequence>
<keyword evidence="1" id="KW-0472">Membrane</keyword>
<dbReference type="AlphaFoldDB" id="A0A0D9A220"/>
<keyword evidence="1" id="KW-0812">Transmembrane</keyword>
<protein>
    <submittedName>
        <fullName evidence="2">Uncharacterized protein</fullName>
    </submittedName>
</protein>
<keyword evidence="1" id="KW-1133">Transmembrane helix</keyword>
<reference evidence="2 3" key="1">
    <citation type="submission" date="2015-02" db="EMBL/GenBank/DDBJ databases">
        <title>Draft genome of a novel marine cyanobacterium (Chroococcales) isolated from South Atlantic Ocean.</title>
        <authorList>
            <person name="Rigonato J."/>
            <person name="Alvarenga D.O."/>
            <person name="Branco L.H."/>
            <person name="Varani A.M."/>
            <person name="Brandini F.P."/>
            <person name="Fiore M.F."/>
        </authorList>
    </citation>
    <scope>NUCLEOTIDE SEQUENCE [LARGE SCALE GENOMIC DNA]</scope>
    <source>
        <strain evidence="2 3">CENA595</strain>
    </source>
</reference>
<gene>
    <name evidence="2" type="ORF">UH38_01785</name>
</gene>
<proteinExistence type="predicted"/>
<dbReference type="Proteomes" id="UP000032452">
    <property type="component" value="Unassembled WGS sequence"/>
</dbReference>
<evidence type="ECO:0000313" key="2">
    <source>
        <dbReference type="EMBL" id="KJH73521.1"/>
    </source>
</evidence>
<comment type="caution">
    <text evidence="2">The sequence shown here is derived from an EMBL/GenBank/DDBJ whole genome shotgun (WGS) entry which is preliminary data.</text>
</comment>
<keyword evidence="3" id="KW-1185">Reference proteome</keyword>
<accession>A0A0D9A220</accession>
<organism evidence="2 3">
    <name type="scientific">Aliterella atlantica CENA595</name>
    <dbReference type="NCBI Taxonomy" id="1618023"/>
    <lineage>
        <taxon>Bacteria</taxon>
        <taxon>Bacillati</taxon>
        <taxon>Cyanobacteriota</taxon>
        <taxon>Cyanophyceae</taxon>
        <taxon>Chroococcidiopsidales</taxon>
        <taxon>Aliterellaceae</taxon>
        <taxon>Aliterella</taxon>
    </lineage>
</organism>
<feature type="transmembrane region" description="Helical" evidence="1">
    <location>
        <begin position="12"/>
        <end position="29"/>
    </location>
</feature>
<evidence type="ECO:0000313" key="3">
    <source>
        <dbReference type="Proteomes" id="UP000032452"/>
    </source>
</evidence>
<dbReference type="PATRIC" id="fig|1618023.3.peg.1601"/>